<feature type="region of interest" description="Disordered" evidence="1">
    <location>
        <begin position="74"/>
        <end position="93"/>
    </location>
</feature>
<accession>A0ABU4KEM6</accession>
<dbReference type="Proteomes" id="UP001278571">
    <property type="component" value="Unassembled WGS sequence"/>
</dbReference>
<evidence type="ECO:0000313" key="2">
    <source>
        <dbReference type="EMBL" id="MDX2296213.1"/>
    </source>
</evidence>
<evidence type="ECO:0000313" key="3">
    <source>
        <dbReference type="Proteomes" id="UP001278571"/>
    </source>
</evidence>
<protein>
    <submittedName>
        <fullName evidence="2">Uncharacterized protein</fullName>
    </submittedName>
</protein>
<sequence length="93" mass="10082">MNDIGYRIDDLADAHFLHPARPAAPGARTYRCRDTVLAYGHGLSLAEDATEGRAAALERARAWLSREADPDVPVRRAHRSVLGAPGGPRVPSR</sequence>
<organism evidence="2 3">
    <name type="scientific">Streptomyces roseolus</name>
    <dbReference type="NCBI Taxonomy" id="67358"/>
    <lineage>
        <taxon>Bacteria</taxon>
        <taxon>Bacillati</taxon>
        <taxon>Actinomycetota</taxon>
        <taxon>Actinomycetes</taxon>
        <taxon>Kitasatosporales</taxon>
        <taxon>Streptomycetaceae</taxon>
        <taxon>Streptomyces</taxon>
    </lineage>
</organism>
<name>A0ABU4KEM6_9ACTN</name>
<reference evidence="2 3" key="1">
    <citation type="submission" date="2023-10" db="EMBL/GenBank/DDBJ databases">
        <authorList>
            <person name="Wang X.X."/>
        </authorList>
    </citation>
    <scope>NUCLEOTIDE SEQUENCE [LARGE SCALE GENOMIC DNA]</scope>
    <source>
        <strain evidence="2 3">NBRC 12816</strain>
    </source>
</reference>
<keyword evidence="3" id="KW-1185">Reference proteome</keyword>
<gene>
    <name evidence="2" type="ORF">R2363_29040</name>
</gene>
<evidence type="ECO:0000256" key="1">
    <source>
        <dbReference type="SAM" id="MobiDB-lite"/>
    </source>
</evidence>
<dbReference type="EMBL" id="JAWJZF010000490">
    <property type="protein sequence ID" value="MDX2296213.1"/>
    <property type="molecule type" value="Genomic_DNA"/>
</dbReference>
<dbReference type="RefSeq" id="WP_319012388.1">
    <property type="nucleotide sequence ID" value="NZ_JAWJZF010000490.1"/>
</dbReference>
<proteinExistence type="predicted"/>
<comment type="caution">
    <text evidence="2">The sequence shown here is derived from an EMBL/GenBank/DDBJ whole genome shotgun (WGS) entry which is preliminary data.</text>
</comment>